<dbReference type="AlphaFoldDB" id="B2A0N4"/>
<evidence type="ECO:0000259" key="12">
    <source>
        <dbReference type="PROSITE" id="PS50885"/>
    </source>
</evidence>
<gene>
    <name evidence="13" type="ordered locus">Nther_1008</name>
</gene>
<dbReference type="eggNOG" id="COG0840">
    <property type="taxonomic scope" value="Bacteria"/>
</dbReference>
<dbReference type="KEGG" id="nth:Nther_1008"/>
<dbReference type="SMART" id="SM00304">
    <property type="entry name" value="HAMP"/>
    <property type="match status" value="3"/>
</dbReference>
<sequence>MLNNMGIKPKLMLFIVLIIVIATACFWVLNNYTVNNIVDERAANQLDSEHSMSMRLIDEHSTGAWTLMEREDRTYMYKGGTPVHTLDDVLDEFHEKTGSAFAVFRRDTIEATTIEGDDGERIIGAQAEERIAETVLEEGENYSGEVEIAGTSYEARYAPLEDEDGNIVGMWLVGTPVEEINQMVSQAGLNFLMFSGLIIIISLIITHFITNNFTKPIKNLTSNISKLADYDFTFDEDSVTNNYLNRKDEIGIITNALTNMQTNIISLIKNINEKSEQVASSAEEMSANSEENTNAANEVSRAVEDIASGATNQAEKTEQTSENINKLGEIIENDQKQVMELSDVTEDVDKLREEGSTTVSDLADKAVESNQAAEEIFNTVKETKNSAKEIEQASSTIQDIAEQTNLLALNASIEAARAGESGSGFAVVADEIRQLAERSNEHSEEISKIVRDLNKKSDNAVSTMETLEEVVKAQTEGVENTKEKFQGISQGIQKIKENVESLRESSEEMRAKKEEITTALQELSAIAEENSSSTQEISSSVEEQTASMDEIAKASDSLAQLAEEMQQQVSKFKY</sequence>
<evidence type="ECO:0000256" key="6">
    <source>
        <dbReference type="ARBA" id="ARBA00023224"/>
    </source>
</evidence>
<dbReference type="Gene3D" id="1.10.287.950">
    <property type="entry name" value="Methyl-accepting chemotaxis protein"/>
    <property type="match status" value="1"/>
</dbReference>
<evidence type="ECO:0000256" key="4">
    <source>
        <dbReference type="ARBA" id="ARBA00022989"/>
    </source>
</evidence>
<evidence type="ECO:0000256" key="9">
    <source>
        <dbReference type="SAM" id="MobiDB-lite"/>
    </source>
</evidence>
<dbReference type="RefSeq" id="WP_012447469.1">
    <property type="nucleotide sequence ID" value="NC_010718.1"/>
</dbReference>
<dbReference type="STRING" id="457570.Nther_1008"/>
<accession>B2A0N4</accession>
<dbReference type="SUPFAM" id="SSF58104">
    <property type="entry name" value="Methyl-accepting chemotaxis protein (MCP) signaling domain"/>
    <property type="match status" value="1"/>
</dbReference>
<feature type="domain" description="Methyl-accepting transducer" evidence="11">
    <location>
        <begin position="288"/>
        <end position="538"/>
    </location>
</feature>
<keyword evidence="5 10" id="KW-0472">Membrane</keyword>
<dbReference type="PANTHER" id="PTHR32089">
    <property type="entry name" value="METHYL-ACCEPTING CHEMOTAXIS PROTEIN MCPB"/>
    <property type="match status" value="1"/>
</dbReference>
<dbReference type="Pfam" id="PF00015">
    <property type="entry name" value="MCPsignal"/>
    <property type="match status" value="1"/>
</dbReference>
<proteinExistence type="inferred from homology"/>
<keyword evidence="14" id="KW-1185">Reference proteome</keyword>
<reference evidence="13 14" key="1">
    <citation type="submission" date="2008-04" db="EMBL/GenBank/DDBJ databases">
        <title>Complete sequence of chromosome of Natranaerobius thermophilus JW/NM-WN-LF.</title>
        <authorList>
            <consortium name="US DOE Joint Genome Institute"/>
            <person name="Copeland A."/>
            <person name="Lucas S."/>
            <person name="Lapidus A."/>
            <person name="Glavina del Rio T."/>
            <person name="Dalin E."/>
            <person name="Tice H."/>
            <person name="Bruce D."/>
            <person name="Goodwin L."/>
            <person name="Pitluck S."/>
            <person name="Chertkov O."/>
            <person name="Brettin T."/>
            <person name="Detter J.C."/>
            <person name="Han C."/>
            <person name="Kuske C.R."/>
            <person name="Schmutz J."/>
            <person name="Larimer F."/>
            <person name="Land M."/>
            <person name="Hauser L."/>
            <person name="Kyrpides N."/>
            <person name="Lykidis A."/>
            <person name="Mesbah N.M."/>
            <person name="Wiegel J."/>
        </authorList>
    </citation>
    <scope>NUCLEOTIDE SEQUENCE [LARGE SCALE GENOMIC DNA]</scope>
    <source>
        <strain evidence="14">ATCC BAA-1301 / DSM 18059 / JW/NM-WN-LF</strain>
    </source>
</reference>
<evidence type="ECO:0000313" key="13">
    <source>
        <dbReference type="EMBL" id="ACB84592.1"/>
    </source>
</evidence>
<dbReference type="GO" id="GO:0007165">
    <property type="term" value="P:signal transduction"/>
    <property type="evidence" value="ECO:0007669"/>
    <property type="project" value="UniProtKB-KW"/>
</dbReference>
<evidence type="ECO:0000256" key="2">
    <source>
        <dbReference type="ARBA" id="ARBA00022475"/>
    </source>
</evidence>
<evidence type="ECO:0000256" key="7">
    <source>
        <dbReference type="ARBA" id="ARBA00029447"/>
    </source>
</evidence>
<dbReference type="InterPro" id="IPR003660">
    <property type="entry name" value="HAMP_dom"/>
</dbReference>
<dbReference type="InParanoid" id="B2A0N4"/>
<feature type="transmembrane region" description="Helical" evidence="10">
    <location>
        <begin position="12"/>
        <end position="29"/>
    </location>
</feature>
<dbReference type="EMBL" id="CP001034">
    <property type="protein sequence ID" value="ACB84592.1"/>
    <property type="molecule type" value="Genomic_DNA"/>
</dbReference>
<comment type="subcellular location">
    <subcellularLocation>
        <location evidence="1">Cell membrane</location>
        <topology evidence="1">Multi-pass membrane protein</topology>
    </subcellularLocation>
</comment>
<feature type="transmembrane region" description="Helical" evidence="10">
    <location>
        <begin position="191"/>
        <end position="210"/>
    </location>
</feature>
<evidence type="ECO:0000256" key="3">
    <source>
        <dbReference type="ARBA" id="ARBA00022692"/>
    </source>
</evidence>
<dbReference type="Proteomes" id="UP000001683">
    <property type="component" value="Chromosome"/>
</dbReference>
<protein>
    <submittedName>
        <fullName evidence="13">Methyl-accepting chemotaxis sensory transducer</fullName>
    </submittedName>
</protein>
<reference evidence="13 14" key="2">
    <citation type="journal article" date="2011" name="J. Bacteriol.">
        <title>Complete genome sequence of the anaerobic, halophilic alkalithermophile Natranaerobius thermophilus JW/NM-WN-LF.</title>
        <authorList>
            <person name="Zhao B."/>
            <person name="Mesbah N.M."/>
            <person name="Dalin E."/>
            <person name="Goodwin L."/>
            <person name="Nolan M."/>
            <person name="Pitluck S."/>
            <person name="Chertkov O."/>
            <person name="Brettin T.S."/>
            <person name="Han J."/>
            <person name="Larimer F.W."/>
            <person name="Land M.L."/>
            <person name="Hauser L."/>
            <person name="Kyrpides N."/>
            <person name="Wiegel J."/>
        </authorList>
    </citation>
    <scope>NUCLEOTIDE SEQUENCE [LARGE SCALE GENOMIC DNA]</scope>
    <source>
        <strain evidence="14">ATCC BAA-1301 / DSM 18059 / JW/NM-WN-LF</strain>
    </source>
</reference>
<dbReference type="SUPFAM" id="SSF103190">
    <property type="entry name" value="Sensory domain-like"/>
    <property type="match status" value="1"/>
</dbReference>
<keyword evidence="6 8" id="KW-0807">Transducer</keyword>
<dbReference type="Pfam" id="PF00672">
    <property type="entry name" value="HAMP"/>
    <property type="match status" value="1"/>
</dbReference>
<evidence type="ECO:0000256" key="10">
    <source>
        <dbReference type="SAM" id="Phobius"/>
    </source>
</evidence>
<evidence type="ECO:0000256" key="1">
    <source>
        <dbReference type="ARBA" id="ARBA00004651"/>
    </source>
</evidence>
<name>B2A0N4_NATTJ</name>
<keyword evidence="4 10" id="KW-1133">Transmembrane helix</keyword>
<organism evidence="13 14">
    <name type="scientific">Natranaerobius thermophilus (strain ATCC BAA-1301 / DSM 18059 / JW/NM-WN-LF)</name>
    <dbReference type="NCBI Taxonomy" id="457570"/>
    <lineage>
        <taxon>Bacteria</taxon>
        <taxon>Bacillati</taxon>
        <taxon>Bacillota</taxon>
        <taxon>Clostridia</taxon>
        <taxon>Natranaerobiales</taxon>
        <taxon>Natranaerobiaceae</taxon>
        <taxon>Natranaerobius</taxon>
    </lineage>
</organism>
<dbReference type="PROSITE" id="PS50111">
    <property type="entry name" value="CHEMOTAXIS_TRANSDUC_2"/>
    <property type="match status" value="1"/>
</dbReference>
<feature type="region of interest" description="Disordered" evidence="9">
    <location>
        <begin position="279"/>
        <end position="298"/>
    </location>
</feature>
<keyword evidence="2" id="KW-1003">Cell membrane</keyword>
<feature type="region of interest" description="Disordered" evidence="9">
    <location>
        <begin position="525"/>
        <end position="551"/>
    </location>
</feature>
<evidence type="ECO:0000256" key="5">
    <source>
        <dbReference type="ARBA" id="ARBA00023136"/>
    </source>
</evidence>
<dbReference type="FunCoup" id="B2A0N4">
    <property type="interactions" value="52"/>
</dbReference>
<feature type="compositionally biased region" description="Low complexity" evidence="9">
    <location>
        <begin position="528"/>
        <end position="543"/>
    </location>
</feature>
<dbReference type="OrthoDB" id="9814363at2"/>
<keyword evidence="3 10" id="KW-0812">Transmembrane</keyword>
<dbReference type="Gene3D" id="1.10.8.500">
    <property type="entry name" value="HAMP domain in histidine kinase"/>
    <property type="match status" value="1"/>
</dbReference>
<dbReference type="PROSITE" id="PS50885">
    <property type="entry name" value="HAMP"/>
    <property type="match status" value="1"/>
</dbReference>
<feature type="domain" description="HAMP" evidence="12">
    <location>
        <begin position="211"/>
        <end position="269"/>
    </location>
</feature>
<evidence type="ECO:0000259" key="11">
    <source>
        <dbReference type="PROSITE" id="PS50111"/>
    </source>
</evidence>
<evidence type="ECO:0000256" key="8">
    <source>
        <dbReference type="PROSITE-ProRule" id="PRU00284"/>
    </source>
</evidence>
<dbReference type="InterPro" id="IPR029151">
    <property type="entry name" value="Sensor-like_sf"/>
</dbReference>
<evidence type="ECO:0000313" key="14">
    <source>
        <dbReference type="Proteomes" id="UP000001683"/>
    </source>
</evidence>
<dbReference type="Pfam" id="PF17202">
    <property type="entry name" value="sCache_3_3"/>
    <property type="match status" value="1"/>
</dbReference>
<dbReference type="PANTHER" id="PTHR32089:SF112">
    <property type="entry name" value="LYSOZYME-LIKE PROTEIN-RELATED"/>
    <property type="match status" value="1"/>
</dbReference>
<dbReference type="HOGENOM" id="CLU_000445_107_19_9"/>
<dbReference type="InterPro" id="IPR033463">
    <property type="entry name" value="sCache_3"/>
</dbReference>
<comment type="similarity">
    <text evidence="7">Belongs to the methyl-accepting chemotaxis (MCP) protein family.</text>
</comment>
<dbReference type="InterPro" id="IPR004089">
    <property type="entry name" value="MCPsignal_dom"/>
</dbReference>
<dbReference type="SMART" id="SM00283">
    <property type="entry name" value="MA"/>
    <property type="match status" value="1"/>
</dbReference>
<dbReference type="GO" id="GO:0005886">
    <property type="term" value="C:plasma membrane"/>
    <property type="evidence" value="ECO:0007669"/>
    <property type="project" value="UniProtKB-SubCell"/>
</dbReference>